<dbReference type="InterPro" id="IPR013424">
    <property type="entry name" value="Ice-binding_C"/>
</dbReference>
<evidence type="ECO:0000313" key="2">
    <source>
        <dbReference type="Proteomes" id="UP000832097"/>
    </source>
</evidence>
<accession>A0ABY4BV82</accession>
<evidence type="ECO:0000313" key="1">
    <source>
        <dbReference type="EMBL" id="UOE43118.1"/>
    </source>
</evidence>
<reference evidence="1 2" key="1">
    <citation type="submission" date="2022-03" db="EMBL/GenBank/DDBJ databases">
        <title>Mucilaginibacter sp. isolated from the gut of Protaetia brevitarsis seulensis larvae.</title>
        <authorList>
            <person name="Won M."/>
            <person name="Kim S.-J."/>
            <person name="Kwon S.-W."/>
        </authorList>
    </citation>
    <scope>NUCLEOTIDE SEQUENCE [LARGE SCALE GENOMIC DNA]</scope>
    <source>
        <strain evidence="1 2">CFWR-12</strain>
    </source>
</reference>
<dbReference type="Proteomes" id="UP000832097">
    <property type="component" value="Chromosome"/>
</dbReference>
<protein>
    <submittedName>
        <fullName evidence="1">PEP-CTERM sorting domain-containing protein</fullName>
    </submittedName>
</protein>
<sequence>MLVTPIALAMLLAVAGAALLLRRRSQAGSRSEH</sequence>
<dbReference type="EMBL" id="CP094528">
    <property type="protein sequence ID" value="UOE43118.1"/>
    <property type="molecule type" value="Genomic_DNA"/>
</dbReference>
<keyword evidence="2" id="KW-1185">Reference proteome</keyword>
<gene>
    <name evidence="1" type="ORF">MTO99_13075</name>
</gene>
<proteinExistence type="predicted"/>
<dbReference type="RefSeq" id="WP_243554082.1">
    <property type="nucleotide sequence ID" value="NZ_CP094528.1"/>
</dbReference>
<dbReference type="NCBIfam" id="TIGR02595">
    <property type="entry name" value="PEP_CTERM"/>
    <property type="match status" value="1"/>
</dbReference>
<organism evidence="1 2">
    <name type="scientific">Agromyces larvae</name>
    <dbReference type="NCBI Taxonomy" id="2929802"/>
    <lineage>
        <taxon>Bacteria</taxon>
        <taxon>Bacillati</taxon>
        <taxon>Actinomycetota</taxon>
        <taxon>Actinomycetes</taxon>
        <taxon>Micrococcales</taxon>
        <taxon>Microbacteriaceae</taxon>
        <taxon>Agromyces</taxon>
    </lineage>
</organism>
<name>A0ABY4BV82_9MICO</name>